<keyword evidence="3" id="KW-1003">Cell membrane</keyword>
<reference evidence="9 10" key="1">
    <citation type="submission" date="2020-08" db="EMBL/GenBank/DDBJ databases">
        <title>The genome sequence of type strain Novosphingobium piscinae KCTC 42194.</title>
        <authorList>
            <person name="Liu Y."/>
        </authorList>
    </citation>
    <scope>NUCLEOTIDE SEQUENCE [LARGE SCALE GENOMIC DNA]</scope>
    <source>
        <strain evidence="9 10">KCTC 42194</strain>
    </source>
</reference>
<organism evidence="9 10">
    <name type="scientific">Novosphingobium piscinae</name>
    <dbReference type="NCBI Taxonomy" id="1507448"/>
    <lineage>
        <taxon>Bacteria</taxon>
        <taxon>Pseudomonadati</taxon>
        <taxon>Pseudomonadota</taxon>
        <taxon>Alphaproteobacteria</taxon>
        <taxon>Sphingomonadales</taxon>
        <taxon>Sphingomonadaceae</taxon>
        <taxon>Novosphingobium</taxon>
    </lineage>
</organism>
<feature type="transmembrane region" description="Helical" evidence="7">
    <location>
        <begin position="512"/>
        <end position="529"/>
    </location>
</feature>
<evidence type="ECO:0000256" key="7">
    <source>
        <dbReference type="SAM" id="Phobius"/>
    </source>
</evidence>
<comment type="subcellular location">
    <subcellularLocation>
        <location evidence="1">Cell membrane</location>
        <topology evidence="1">Multi-pass membrane protein</topology>
    </subcellularLocation>
</comment>
<evidence type="ECO:0000256" key="5">
    <source>
        <dbReference type="ARBA" id="ARBA00022989"/>
    </source>
</evidence>
<dbReference type="GO" id="GO:0022857">
    <property type="term" value="F:transmembrane transporter activity"/>
    <property type="evidence" value="ECO:0007669"/>
    <property type="project" value="InterPro"/>
</dbReference>
<feature type="transmembrane region" description="Helical" evidence="7">
    <location>
        <begin position="319"/>
        <end position="338"/>
    </location>
</feature>
<feature type="transmembrane region" description="Helical" evidence="7">
    <location>
        <begin position="252"/>
        <end position="269"/>
    </location>
</feature>
<evidence type="ECO:0000256" key="1">
    <source>
        <dbReference type="ARBA" id="ARBA00004651"/>
    </source>
</evidence>
<proteinExistence type="predicted"/>
<feature type="transmembrane region" description="Helical" evidence="7">
    <location>
        <begin position="480"/>
        <end position="500"/>
    </location>
</feature>
<protein>
    <submittedName>
        <fullName evidence="9">MFS transporter</fullName>
    </submittedName>
</protein>
<keyword evidence="10" id="KW-1185">Reference proteome</keyword>
<feature type="transmembrane region" description="Helical" evidence="7">
    <location>
        <begin position="120"/>
        <end position="140"/>
    </location>
</feature>
<dbReference type="GO" id="GO:0005886">
    <property type="term" value="C:plasma membrane"/>
    <property type="evidence" value="ECO:0007669"/>
    <property type="project" value="UniProtKB-SubCell"/>
</dbReference>
<evidence type="ECO:0000256" key="4">
    <source>
        <dbReference type="ARBA" id="ARBA00022692"/>
    </source>
</evidence>
<evidence type="ECO:0000313" key="9">
    <source>
        <dbReference type="EMBL" id="MBC2669459.1"/>
    </source>
</evidence>
<keyword evidence="4 7" id="KW-0812">Transmembrane</keyword>
<dbReference type="InterPro" id="IPR036259">
    <property type="entry name" value="MFS_trans_sf"/>
</dbReference>
<dbReference type="Gene3D" id="1.20.1250.20">
    <property type="entry name" value="MFS general substrate transporter like domains"/>
    <property type="match status" value="2"/>
</dbReference>
<keyword evidence="5 7" id="KW-1133">Transmembrane helix</keyword>
<dbReference type="AlphaFoldDB" id="A0A7X1FYZ2"/>
<feature type="transmembrane region" description="Helical" evidence="7">
    <location>
        <begin position="443"/>
        <end position="468"/>
    </location>
</feature>
<feature type="transmembrane region" description="Helical" evidence="7">
    <location>
        <begin position="200"/>
        <end position="219"/>
    </location>
</feature>
<dbReference type="PANTHER" id="PTHR43045:SF7">
    <property type="entry name" value="MAJOR FACILITATOR SUPERFAMILY TRANSPORTER"/>
    <property type="match status" value="1"/>
</dbReference>
<dbReference type="InterPro" id="IPR005829">
    <property type="entry name" value="Sugar_transporter_CS"/>
</dbReference>
<evidence type="ECO:0000259" key="8">
    <source>
        <dbReference type="PROSITE" id="PS50850"/>
    </source>
</evidence>
<dbReference type="Pfam" id="PF00083">
    <property type="entry name" value="Sugar_tr"/>
    <property type="match status" value="1"/>
</dbReference>
<evidence type="ECO:0000256" key="3">
    <source>
        <dbReference type="ARBA" id="ARBA00022475"/>
    </source>
</evidence>
<keyword evidence="6 7" id="KW-0472">Membrane</keyword>
<sequence length="546" mass="58154">MNAAAQQAGSGAPLEPSASDMRLVIAASSAGTVFEWYDFFIYGTLSTILSKTFFPTGNATLELLLFWLVFAVGFGFRPLGAILFGFLGDRLGRKYTFLVTVTLMGVATAGVGLIPSAATIGWWAPGCVIALRILQGLALGGEYGGAAIYVAEHAPFNRRGFYTSFIQASVVGGFVLSLLVVLACKFALPAEVWAAWGWRVPFLLSLALLAVSLWMRLKLSESPVFQAMKEAGEISGNPFVESFTYPGNPKRIFVALFGVAAGLTVIWYTSMFSGLAFIKGTMHVEDTTAEILVGLAAALGMGFYLLFGHLSDRVGRKLPIVVGYALTLALLIPAFWFLGSTTARPGANVQWTISGPDCSYSAFATKQTSDCAKLMADFTGAGLGYRLTSAPTVGLAMDGRALPVGALDWSDAKVRKLQIEALAGLKVFNAAKIQPDLGQSLRIIAALLLVMALSGATYGPVAALLAEMFPPRVRYSSMSIPYHIGTGYFGGFLPFISTYIVAKTGNPYNGLWYTWGVVLMALVVAWWGLKGGRPTEFKPDAAADAG</sequence>
<dbReference type="InterPro" id="IPR020846">
    <property type="entry name" value="MFS_dom"/>
</dbReference>
<dbReference type="InterPro" id="IPR005828">
    <property type="entry name" value="MFS_sugar_transport-like"/>
</dbReference>
<dbReference type="PROSITE" id="PS50850">
    <property type="entry name" value="MFS"/>
    <property type="match status" value="1"/>
</dbReference>
<dbReference type="PANTHER" id="PTHR43045">
    <property type="entry name" value="SHIKIMATE TRANSPORTER"/>
    <property type="match status" value="1"/>
</dbReference>
<dbReference type="RefSeq" id="WP_185679325.1">
    <property type="nucleotide sequence ID" value="NZ_JACLAX010000008.1"/>
</dbReference>
<evidence type="ECO:0000256" key="2">
    <source>
        <dbReference type="ARBA" id="ARBA00022448"/>
    </source>
</evidence>
<feature type="transmembrane region" description="Helical" evidence="7">
    <location>
        <begin position="289"/>
        <end position="307"/>
    </location>
</feature>
<comment type="caution">
    <text evidence="9">The sequence shown here is derived from an EMBL/GenBank/DDBJ whole genome shotgun (WGS) entry which is preliminary data.</text>
</comment>
<dbReference type="Proteomes" id="UP000551327">
    <property type="component" value="Unassembled WGS sequence"/>
</dbReference>
<feature type="transmembrane region" description="Helical" evidence="7">
    <location>
        <begin position="161"/>
        <end position="188"/>
    </location>
</feature>
<feature type="transmembrane region" description="Helical" evidence="7">
    <location>
        <begin position="65"/>
        <end position="88"/>
    </location>
</feature>
<name>A0A7X1FYZ2_9SPHN</name>
<feature type="domain" description="Major facilitator superfamily (MFS) profile" evidence="8">
    <location>
        <begin position="24"/>
        <end position="533"/>
    </location>
</feature>
<keyword evidence="2" id="KW-0813">Transport</keyword>
<feature type="transmembrane region" description="Helical" evidence="7">
    <location>
        <begin position="95"/>
        <end position="114"/>
    </location>
</feature>
<dbReference type="PROSITE" id="PS00217">
    <property type="entry name" value="SUGAR_TRANSPORT_2"/>
    <property type="match status" value="1"/>
</dbReference>
<gene>
    <name evidence="9" type="ORF">H7F53_09915</name>
</gene>
<evidence type="ECO:0000256" key="6">
    <source>
        <dbReference type="ARBA" id="ARBA00023136"/>
    </source>
</evidence>
<evidence type="ECO:0000313" key="10">
    <source>
        <dbReference type="Proteomes" id="UP000551327"/>
    </source>
</evidence>
<dbReference type="SUPFAM" id="SSF103473">
    <property type="entry name" value="MFS general substrate transporter"/>
    <property type="match status" value="1"/>
</dbReference>
<dbReference type="EMBL" id="JACLAX010000008">
    <property type="protein sequence ID" value="MBC2669459.1"/>
    <property type="molecule type" value="Genomic_DNA"/>
</dbReference>
<accession>A0A7X1FYZ2</accession>